<feature type="coiled-coil region" evidence="1">
    <location>
        <begin position="149"/>
        <end position="199"/>
    </location>
</feature>
<sequence length="299" mass="36081">MTEKSYSLREIIDELRQEELETALFKLKNKLRDDGVKEENIIEEIEKIGFEDERLSKFEKEKFIRKKMNHFDSFIDGDFIDLESGIYQEKNGNYHFPEKMKGPIKETLRITDTDKGNFFKKYHENIEDIQMLEEKHLAAYRHYIESGRSKKSKKQLGKIKEKLDKKKRKLDELNYEKMKSIAENKLNNLKMSYDNEEKLIDKTMGIYFMTDQLFKHRAKIMKNRFINNCEDRNNDFLNEIESLNMEDRFETLDSYFNELNKNMDITQRKLKMELKLANKVDHKFKEQVSLYKSVINKLD</sequence>
<name>A0A1I4FY25_9FIRM</name>
<dbReference type="EMBL" id="FOTI01000004">
    <property type="protein sequence ID" value="SFL22822.1"/>
    <property type="molecule type" value="Genomic_DNA"/>
</dbReference>
<dbReference type="Proteomes" id="UP000199006">
    <property type="component" value="Unassembled WGS sequence"/>
</dbReference>
<accession>A0A1I4FY25</accession>
<keyword evidence="3" id="KW-1185">Reference proteome</keyword>
<proteinExistence type="predicted"/>
<evidence type="ECO:0000256" key="1">
    <source>
        <dbReference type="SAM" id="Coils"/>
    </source>
</evidence>
<dbReference type="RefSeq" id="WP_089859307.1">
    <property type="nucleotide sequence ID" value="NZ_FOTI01000004.1"/>
</dbReference>
<reference evidence="2 3" key="1">
    <citation type="submission" date="2016-10" db="EMBL/GenBank/DDBJ databases">
        <authorList>
            <person name="de Groot N.N."/>
        </authorList>
    </citation>
    <scope>NUCLEOTIDE SEQUENCE [LARGE SCALE GENOMIC DNA]</scope>
    <source>
        <strain evidence="2 3">ATCC 51327</strain>
    </source>
</reference>
<evidence type="ECO:0000313" key="2">
    <source>
        <dbReference type="EMBL" id="SFL22822.1"/>
    </source>
</evidence>
<gene>
    <name evidence="2" type="ORF">SAMN02983006_00552</name>
</gene>
<dbReference type="AlphaFoldDB" id="A0A1I4FY25"/>
<protein>
    <submittedName>
        <fullName evidence="2">Uncharacterized protein</fullName>
    </submittedName>
</protein>
<keyword evidence="1" id="KW-0175">Coiled coil</keyword>
<organism evidence="2 3">
    <name type="scientific">Halanaerobium salsuginis</name>
    <dbReference type="NCBI Taxonomy" id="29563"/>
    <lineage>
        <taxon>Bacteria</taxon>
        <taxon>Bacillati</taxon>
        <taxon>Bacillota</taxon>
        <taxon>Clostridia</taxon>
        <taxon>Halanaerobiales</taxon>
        <taxon>Halanaerobiaceae</taxon>
        <taxon>Halanaerobium</taxon>
    </lineage>
</organism>
<dbReference type="STRING" id="29563.SAMN02983006_00552"/>
<evidence type="ECO:0000313" key="3">
    <source>
        <dbReference type="Proteomes" id="UP000199006"/>
    </source>
</evidence>